<reference evidence="1 2" key="1">
    <citation type="submission" date="2016-10" db="EMBL/GenBank/DDBJ databases">
        <authorList>
            <person name="de Groot N.N."/>
        </authorList>
    </citation>
    <scope>NUCLEOTIDE SEQUENCE [LARGE SCALE GENOMIC DNA]</scope>
    <source>
        <strain evidence="1 2">CGMCC 1.12333</strain>
    </source>
</reference>
<organism evidence="1 2">
    <name type="scientific">Pustulibacterium marinum</name>
    <dbReference type="NCBI Taxonomy" id="1224947"/>
    <lineage>
        <taxon>Bacteria</taxon>
        <taxon>Pseudomonadati</taxon>
        <taxon>Bacteroidota</taxon>
        <taxon>Flavobacteriia</taxon>
        <taxon>Flavobacteriales</taxon>
        <taxon>Flavobacteriaceae</taxon>
        <taxon>Pustulibacterium</taxon>
    </lineage>
</organism>
<dbReference type="AlphaFoldDB" id="A0A1I7GJU3"/>
<proteinExistence type="predicted"/>
<evidence type="ECO:0000313" key="2">
    <source>
        <dbReference type="Proteomes" id="UP000199138"/>
    </source>
</evidence>
<keyword evidence="2" id="KW-1185">Reference proteome</keyword>
<gene>
    <name evidence="1" type="ORF">SAMN05216480_10515</name>
</gene>
<accession>A0A1I7GJU3</accession>
<sequence length="50" mass="6083">MPKVTKVLSVEIKPKQFLEQCTDEELREIYELIHCPRFYREPKLFDDGRN</sequence>
<protein>
    <submittedName>
        <fullName evidence="1">Uncharacterized protein</fullName>
    </submittedName>
</protein>
<dbReference type="EMBL" id="FPBK01000005">
    <property type="protein sequence ID" value="SFU48762.1"/>
    <property type="molecule type" value="Genomic_DNA"/>
</dbReference>
<dbReference type="Proteomes" id="UP000199138">
    <property type="component" value="Unassembled WGS sequence"/>
</dbReference>
<name>A0A1I7GJU3_9FLAO</name>
<evidence type="ECO:0000313" key="1">
    <source>
        <dbReference type="EMBL" id="SFU48762.1"/>
    </source>
</evidence>
<dbReference type="STRING" id="1224947.SAMN05216480_10515"/>